<evidence type="ECO:0000313" key="3">
    <source>
        <dbReference type="Proteomes" id="UP000424752"/>
    </source>
</evidence>
<gene>
    <name evidence="1" type="ORF">GK011_08250</name>
    <name evidence="2" type="ORF">GN242_15260</name>
</gene>
<sequence>MMTKLAVTASPAGSPAGNAVTVAISSSFLINGQSVAISSQDIDNIKKGINFQLAQPVALGSINDFLDWLNETFSVPLTAKELGDMIGKLPDSPLVVKNIKDALNGILSAVITITVLSVNTATGEYRFGVTMTPLEPISILNVLSLETIGVEIGSSETPAGSPAG</sequence>
<dbReference type="Proteomes" id="UP000480164">
    <property type="component" value="Unassembled WGS sequence"/>
</dbReference>
<proteinExistence type="predicted"/>
<dbReference type="RefSeq" id="WP_154752213.1">
    <property type="nucleotide sequence ID" value="NZ_CP046509.1"/>
</dbReference>
<dbReference type="AlphaFoldDB" id="A0A6I6EP61"/>
<keyword evidence="4" id="KW-1185">Reference proteome</keyword>
<reference evidence="2 3" key="2">
    <citation type="submission" date="2019-12" db="EMBL/GenBank/DDBJ databases">
        <title>Erwinia sp. nov., isolated from droppings of birds in the Qinghai-Tiebt plateau of China.</title>
        <authorList>
            <person name="Ge Y."/>
        </authorList>
    </citation>
    <scope>NUCLEOTIDE SEQUENCE [LARGE SCALE GENOMIC DNA]</scope>
    <source>
        <strain evidence="2 3">J780</strain>
    </source>
</reference>
<reference evidence="1 4" key="1">
    <citation type="submission" date="2019-11" db="EMBL/GenBank/DDBJ databases">
        <title>Erwinia sp. nov., isolated from feces of birds in Tibet plateau of China.</title>
        <authorList>
            <person name="Ge Y."/>
        </authorList>
    </citation>
    <scope>NUCLEOTIDE SEQUENCE [LARGE SCALE GENOMIC DNA]</scope>
    <source>
        <strain evidence="1 4">J316</strain>
    </source>
</reference>
<accession>A0A6I6EP61</accession>
<dbReference type="EMBL" id="CP046509">
    <property type="protein sequence ID" value="QGU88491.1"/>
    <property type="molecule type" value="Genomic_DNA"/>
</dbReference>
<name>A0A6I6EP61_9GAMM</name>
<evidence type="ECO:0000313" key="4">
    <source>
        <dbReference type="Proteomes" id="UP000480164"/>
    </source>
</evidence>
<evidence type="ECO:0000313" key="2">
    <source>
        <dbReference type="EMBL" id="QGU88491.1"/>
    </source>
</evidence>
<accession>A0A6L6GNC7</accession>
<dbReference type="EMBL" id="WLZX01000002">
    <property type="protein sequence ID" value="MTD26927.1"/>
    <property type="molecule type" value="Genomic_DNA"/>
</dbReference>
<evidence type="ECO:0000313" key="1">
    <source>
        <dbReference type="EMBL" id="MTD26927.1"/>
    </source>
</evidence>
<dbReference type="Proteomes" id="UP000424752">
    <property type="component" value="Chromosome"/>
</dbReference>
<dbReference type="KEGG" id="erwi:GN242_15260"/>
<organism evidence="2 3">
    <name type="scientific">Erwinia sorbitola</name>
    <dbReference type="NCBI Taxonomy" id="2681984"/>
    <lineage>
        <taxon>Bacteria</taxon>
        <taxon>Pseudomonadati</taxon>
        <taxon>Pseudomonadota</taxon>
        <taxon>Gammaproteobacteria</taxon>
        <taxon>Enterobacterales</taxon>
        <taxon>Erwiniaceae</taxon>
        <taxon>Erwinia</taxon>
    </lineage>
</organism>
<protein>
    <submittedName>
        <fullName evidence="2">Uncharacterized protein</fullName>
    </submittedName>
</protein>